<dbReference type="EMBL" id="JBHUNE010000001">
    <property type="protein sequence ID" value="MFD2757098.1"/>
    <property type="molecule type" value="Genomic_DNA"/>
</dbReference>
<feature type="compositionally biased region" description="Acidic residues" evidence="1">
    <location>
        <begin position="8"/>
        <end position="45"/>
    </location>
</feature>
<dbReference type="SUPFAM" id="SSF75704">
    <property type="entry name" value="Mitotic arrest deficient-like 1, Mad1"/>
    <property type="match status" value="1"/>
</dbReference>
<feature type="compositionally biased region" description="Basic and acidic residues" evidence="1">
    <location>
        <begin position="46"/>
        <end position="76"/>
    </location>
</feature>
<dbReference type="Proteomes" id="UP001597492">
    <property type="component" value="Unassembled WGS sequence"/>
</dbReference>
<gene>
    <name evidence="2" type="ORF">ACFSW7_01750</name>
</gene>
<feature type="region of interest" description="Disordered" evidence="1">
    <location>
        <begin position="117"/>
        <end position="163"/>
    </location>
</feature>
<comment type="caution">
    <text evidence="2">The sequence shown here is derived from an EMBL/GenBank/DDBJ whole genome shotgun (WGS) entry which is preliminary data.</text>
</comment>
<evidence type="ECO:0008006" key="4">
    <source>
        <dbReference type="Google" id="ProtNLM"/>
    </source>
</evidence>
<feature type="compositionally biased region" description="Basic and acidic residues" evidence="1">
    <location>
        <begin position="120"/>
        <end position="133"/>
    </location>
</feature>
<accession>A0ABW5UUG1</accession>
<protein>
    <recommendedName>
        <fullName evidence="4">Scaffolding protein</fullName>
    </recommendedName>
</protein>
<feature type="region of interest" description="Disordered" evidence="1">
    <location>
        <begin position="1"/>
        <end position="76"/>
    </location>
</feature>
<proteinExistence type="predicted"/>
<organism evidence="2 3">
    <name type="scientific">Gulosibacter faecalis</name>
    <dbReference type="NCBI Taxonomy" id="272240"/>
    <lineage>
        <taxon>Bacteria</taxon>
        <taxon>Bacillati</taxon>
        <taxon>Actinomycetota</taxon>
        <taxon>Actinomycetes</taxon>
        <taxon>Micrococcales</taxon>
        <taxon>Microbacteriaceae</taxon>
        <taxon>Gulosibacter</taxon>
    </lineage>
</organism>
<keyword evidence="3" id="KW-1185">Reference proteome</keyword>
<dbReference type="RefSeq" id="WP_019618431.1">
    <property type="nucleotide sequence ID" value="NZ_JBHUNE010000001.1"/>
</dbReference>
<evidence type="ECO:0000313" key="2">
    <source>
        <dbReference type="EMBL" id="MFD2757098.1"/>
    </source>
</evidence>
<sequence>MADIATDQIEDGQEPELEQDEHDEQDDGQEPDDPQESTDEGFEGDFDPKRARRTIDRLRQENKQLKAKPKDADVQRENLQLRAALKLGVPESFASRLRGETVEEMIEDAGELLDALGVKGGEKDDTALRAPRREPRRRLSGGSQPAKEPEMSADDIVNAAIGN</sequence>
<name>A0ABW5UUG1_9MICO</name>
<evidence type="ECO:0000256" key="1">
    <source>
        <dbReference type="SAM" id="MobiDB-lite"/>
    </source>
</evidence>
<evidence type="ECO:0000313" key="3">
    <source>
        <dbReference type="Proteomes" id="UP001597492"/>
    </source>
</evidence>
<reference evidence="3" key="1">
    <citation type="journal article" date="2019" name="Int. J. Syst. Evol. Microbiol.">
        <title>The Global Catalogue of Microorganisms (GCM) 10K type strain sequencing project: providing services to taxonomists for standard genome sequencing and annotation.</title>
        <authorList>
            <consortium name="The Broad Institute Genomics Platform"/>
            <consortium name="The Broad Institute Genome Sequencing Center for Infectious Disease"/>
            <person name="Wu L."/>
            <person name="Ma J."/>
        </authorList>
    </citation>
    <scope>NUCLEOTIDE SEQUENCE [LARGE SCALE GENOMIC DNA]</scope>
    <source>
        <strain evidence="3">TISTR 1514</strain>
    </source>
</reference>